<reference evidence="3" key="1">
    <citation type="submission" date="2025-08" db="UniProtKB">
        <authorList>
            <consortium name="RefSeq"/>
        </authorList>
    </citation>
    <scope>IDENTIFICATION</scope>
</reference>
<gene>
    <name evidence="3" type="primary">LOC106748957</name>
</gene>
<dbReference type="GeneID" id="106748957"/>
<protein>
    <submittedName>
        <fullName evidence="3">Uncharacterized protein LOC106748957</fullName>
    </submittedName>
</protein>
<evidence type="ECO:0000256" key="1">
    <source>
        <dbReference type="SAM" id="MobiDB-lite"/>
    </source>
</evidence>
<name>A0A6P3XZK4_DINQU</name>
<feature type="region of interest" description="Disordered" evidence="1">
    <location>
        <begin position="205"/>
        <end position="226"/>
    </location>
</feature>
<accession>A0A6P3XZK4</accession>
<sequence length="226" mass="26648">MSCQLHKALQRYYKRLHSFYDEWLIIGKKIEISLTALNDQSETLQLISDDADYNDAEISEELQHRIRFNILMVLDEEQDHLFKIMVQFNRVIQELANLLQNVIRARSKVFVRDNDEEMKLLINGSYCRPKLDLLMEWAIKSFEYFNNLYYCINNEIKLLGYDKMKNTDKVLAAIKKANEGRIAINKILAHTQYMIDEQFPNVKHKNTGLQKIPDPTLSQSGTERRS</sequence>
<dbReference type="RefSeq" id="XP_014483409.1">
    <property type="nucleotide sequence ID" value="XM_014627923.1"/>
</dbReference>
<keyword evidence="2" id="KW-1185">Reference proteome</keyword>
<feature type="compositionally biased region" description="Polar residues" evidence="1">
    <location>
        <begin position="216"/>
        <end position="226"/>
    </location>
</feature>
<evidence type="ECO:0000313" key="2">
    <source>
        <dbReference type="Proteomes" id="UP000515204"/>
    </source>
</evidence>
<dbReference type="Proteomes" id="UP000515204">
    <property type="component" value="Unplaced"/>
</dbReference>
<dbReference type="KEGG" id="dqu:106748957"/>
<dbReference type="AlphaFoldDB" id="A0A6P3XZK4"/>
<proteinExistence type="predicted"/>
<evidence type="ECO:0000313" key="3">
    <source>
        <dbReference type="RefSeq" id="XP_014483409.1"/>
    </source>
</evidence>
<organism evidence="2 3">
    <name type="scientific">Dinoponera quadriceps</name>
    <name type="common">South American ant</name>
    <dbReference type="NCBI Taxonomy" id="609295"/>
    <lineage>
        <taxon>Eukaryota</taxon>
        <taxon>Metazoa</taxon>
        <taxon>Ecdysozoa</taxon>
        <taxon>Arthropoda</taxon>
        <taxon>Hexapoda</taxon>
        <taxon>Insecta</taxon>
        <taxon>Pterygota</taxon>
        <taxon>Neoptera</taxon>
        <taxon>Endopterygota</taxon>
        <taxon>Hymenoptera</taxon>
        <taxon>Apocrita</taxon>
        <taxon>Aculeata</taxon>
        <taxon>Formicoidea</taxon>
        <taxon>Formicidae</taxon>
        <taxon>Ponerinae</taxon>
        <taxon>Ponerini</taxon>
        <taxon>Dinoponera</taxon>
    </lineage>
</organism>
<dbReference type="OrthoDB" id="6605214at2759"/>